<dbReference type="GO" id="GO:0008610">
    <property type="term" value="P:lipid biosynthetic process"/>
    <property type="evidence" value="ECO:0007669"/>
    <property type="project" value="TreeGrafter"/>
</dbReference>
<dbReference type="AlphaFoldDB" id="A0AAD8PAT2"/>
<reference evidence="4" key="1">
    <citation type="journal article" date="2023" name="bioRxiv">
        <title>Improved chromosome-level genome assembly for marigold (Tagetes erecta).</title>
        <authorList>
            <person name="Jiang F."/>
            <person name="Yuan L."/>
            <person name="Wang S."/>
            <person name="Wang H."/>
            <person name="Xu D."/>
            <person name="Wang A."/>
            <person name="Fan W."/>
        </authorList>
    </citation>
    <scope>NUCLEOTIDE SEQUENCE</scope>
    <source>
        <strain evidence="4">WSJ</strain>
        <tissue evidence="4">Leaf</tissue>
    </source>
</reference>
<dbReference type="Proteomes" id="UP001229421">
    <property type="component" value="Unassembled WGS sequence"/>
</dbReference>
<comment type="caution">
    <text evidence="4">The sequence shown here is derived from an EMBL/GenBank/DDBJ whole genome shotgun (WGS) entry which is preliminary data.</text>
</comment>
<feature type="transmembrane region" description="Helical" evidence="2">
    <location>
        <begin position="226"/>
        <end position="244"/>
    </location>
</feature>
<feature type="transmembrane region" description="Helical" evidence="2">
    <location>
        <begin position="194"/>
        <end position="214"/>
    </location>
</feature>
<evidence type="ECO:0000259" key="3">
    <source>
        <dbReference type="Pfam" id="PF01569"/>
    </source>
</evidence>
<dbReference type="Gene3D" id="1.20.144.10">
    <property type="entry name" value="Phosphatidic acid phosphatase type 2/haloperoxidase"/>
    <property type="match status" value="1"/>
</dbReference>
<keyword evidence="2" id="KW-1133">Transmembrane helix</keyword>
<dbReference type="EMBL" id="JAUHHV010000001">
    <property type="protein sequence ID" value="KAK1439159.1"/>
    <property type="molecule type" value="Genomic_DNA"/>
</dbReference>
<accession>A0AAD8PAT2</accession>
<dbReference type="Pfam" id="PF01569">
    <property type="entry name" value="PAP2"/>
    <property type="match status" value="1"/>
</dbReference>
<dbReference type="GO" id="GO:0006487">
    <property type="term" value="P:protein N-linked glycosylation"/>
    <property type="evidence" value="ECO:0007669"/>
    <property type="project" value="TreeGrafter"/>
</dbReference>
<gene>
    <name evidence="4" type="ORF">QVD17_04974</name>
</gene>
<feature type="transmembrane region" description="Helical" evidence="2">
    <location>
        <begin position="170"/>
        <end position="188"/>
    </location>
</feature>
<organism evidence="4 5">
    <name type="scientific">Tagetes erecta</name>
    <name type="common">African marigold</name>
    <dbReference type="NCBI Taxonomy" id="13708"/>
    <lineage>
        <taxon>Eukaryota</taxon>
        <taxon>Viridiplantae</taxon>
        <taxon>Streptophyta</taxon>
        <taxon>Embryophyta</taxon>
        <taxon>Tracheophyta</taxon>
        <taxon>Spermatophyta</taxon>
        <taxon>Magnoliopsida</taxon>
        <taxon>eudicotyledons</taxon>
        <taxon>Gunneridae</taxon>
        <taxon>Pentapetalae</taxon>
        <taxon>asterids</taxon>
        <taxon>campanulids</taxon>
        <taxon>Asterales</taxon>
        <taxon>Asteraceae</taxon>
        <taxon>Asteroideae</taxon>
        <taxon>Heliantheae alliance</taxon>
        <taxon>Tageteae</taxon>
        <taxon>Tagetes</taxon>
    </lineage>
</organism>
<evidence type="ECO:0000256" key="1">
    <source>
        <dbReference type="ARBA" id="ARBA00022801"/>
    </source>
</evidence>
<evidence type="ECO:0000313" key="4">
    <source>
        <dbReference type="EMBL" id="KAK1439159.1"/>
    </source>
</evidence>
<evidence type="ECO:0000313" key="5">
    <source>
        <dbReference type="Proteomes" id="UP001229421"/>
    </source>
</evidence>
<dbReference type="PANTHER" id="PTHR11247:SF40">
    <property type="entry name" value="LIPID PHOSPHATE PHOSPHATASE EPSILON 1, CHLOROPLASTIC"/>
    <property type="match status" value="1"/>
</dbReference>
<dbReference type="InterPro" id="IPR036938">
    <property type="entry name" value="PAP2/HPO_sf"/>
</dbReference>
<feature type="domain" description="Phosphatidic acid phosphatase type 2/haloperoxidase" evidence="3">
    <location>
        <begin position="160"/>
        <end position="244"/>
    </location>
</feature>
<protein>
    <recommendedName>
        <fullName evidence="3">Phosphatidic acid phosphatase type 2/haloperoxidase domain-containing protein</fullName>
    </recommendedName>
</protein>
<keyword evidence="2" id="KW-0812">Transmembrane</keyword>
<keyword evidence="2" id="KW-0472">Membrane</keyword>
<name>A0AAD8PAT2_TARER</name>
<dbReference type="GO" id="GO:0005789">
    <property type="term" value="C:endoplasmic reticulum membrane"/>
    <property type="evidence" value="ECO:0007669"/>
    <property type="project" value="TreeGrafter"/>
</dbReference>
<proteinExistence type="predicted"/>
<feature type="transmembrane region" description="Helical" evidence="2">
    <location>
        <begin position="256"/>
        <end position="278"/>
    </location>
</feature>
<dbReference type="SUPFAM" id="SSF48317">
    <property type="entry name" value="Acid phosphatase/Vanadium-dependent haloperoxidase"/>
    <property type="match status" value="1"/>
</dbReference>
<dbReference type="InterPro" id="IPR000326">
    <property type="entry name" value="PAP2/HPO"/>
</dbReference>
<dbReference type="PANTHER" id="PTHR11247">
    <property type="entry name" value="PALMITOYL-PROTEIN THIOESTERASE/DOLICHYLDIPHOSPHATASE 1"/>
    <property type="match status" value="1"/>
</dbReference>
<evidence type="ECO:0000256" key="2">
    <source>
        <dbReference type="SAM" id="Phobius"/>
    </source>
</evidence>
<feature type="transmembrane region" description="Helical" evidence="2">
    <location>
        <begin position="131"/>
        <end position="149"/>
    </location>
</feature>
<keyword evidence="5" id="KW-1185">Reference proteome</keyword>
<sequence>MSPSAVPIFITPLPISYQFRKLVINRKSPFCSPTVLNLKLKKSEIGHRKSIRLNKTMAAESLETGIVDGGDGSDELISPVTSALEQEGLIENGGVSFHQTVGGLHATVNHLSKWIVAVAFGGLILLRHDAVAFWAAMGSVLNMMLSVTLKQILKQERPVSRLSSGHGMPSSHAQAIFYAIVFVIVSVIEWQGFSGVTAVLSMFVVAIGSYFAWLRVSQRYHTTIQVVVGAIVGSVFAVLWFWAWEAVVHKAYNSSLLVQILVIIGAAGSSLGFILHVIRHWLKGED</sequence>
<dbReference type="GO" id="GO:0047874">
    <property type="term" value="F:dolichyldiphosphatase activity"/>
    <property type="evidence" value="ECO:0007669"/>
    <property type="project" value="TreeGrafter"/>
</dbReference>
<keyword evidence="1" id="KW-0378">Hydrolase</keyword>